<comment type="caution">
    <text evidence="3">The sequence shown here is derived from an EMBL/GenBank/DDBJ whole genome shotgun (WGS) entry which is preliminary data.</text>
</comment>
<proteinExistence type="predicted"/>
<dbReference type="EMBL" id="DSVQ01000010">
    <property type="protein sequence ID" value="HGT38604.1"/>
    <property type="molecule type" value="Genomic_DNA"/>
</dbReference>
<feature type="transmembrane region" description="Helical" evidence="2">
    <location>
        <begin position="504"/>
        <end position="522"/>
    </location>
</feature>
<evidence type="ECO:0000256" key="2">
    <source>
        <dbReference type="SAM" id="Phobius"/>
    </source>
</evidence>
<feature type="compositionally biased region" description="Low complexity" evidence="1">
    <location>
        <begin position="9"/>
        <end position="21"/>
    </location>
</feature>
<feature type="region of interest" description="Disordered" evidence="1">
    <location>
        <begin position="1"/>
        <end position="22"/>
    </location>
</feature>
<keyword evidence="2" id="KW-0812">Transmembrane</keyword>
<keyword evidence="2" id="KW-1133">Transmembrane helix</keyword>
<sequence>MQTRVPHDSVVPGATATTGAGVSSGGLPRVLSLPLGSGYIPEERNGQTSSGQRVNCVDAPVNSGSGVVHERVRTVWPKTLATVIATLAIGVCGASLWAQAGVEADQTPRLFANPGPVYLYSPERWGTVRLTLRNPQSTPIELFCTTHFDGAPTLQYGRRVWLPPEARLETFQPLCLPAVENPAQQTLDLRTLLLQEGPSGEALVSQLFGELKLEHTIRLAARARVTAVMETPPPLAPPTGGALPQPLPVSAADVVLTARYEIDSGQNMVYIVDELLPPSELALDAVDQLVIADNRLLDDPAGLQTVRRWLFAGGRLWVMLDRVDEAVLQGLLGDSFTCRVVDRVTLEQVRVETVQTNPSTTLTVDLDHPVPFVRVVTEHAEVPCLVDGWPAAFWQTCGQGRLLVTTLGGDAWVRPRTLADPPPPGGNTRQTNYVMRPVLEVLMGAFFGAKGSLPLPATVAETHVAEQVGYSIPSWSQVVGTLAVLVLLLAGLGVILARRQRLEYFAPLGPALAIAAGAWLMVAGARARGHIPPTTALMQLVQPMSGTDDLLVRGTVGIYSPEGGAAPLHGTRGGFAVPDLAGTEGTTRRLVWQDVDNWRWENLTYTPGLRGGRFYQAEHTAEPVRVQAVLDENGVHGRWTLPGGRVPRDAVLATPTGRMGVTIQPDGTWTATSNDVLSPGQYLAAGVLRDQQLRRSRTLAALFEQPAFPPQPSLLLWTEPWQLGITFQEGAILNGDALVVVPIEWKRPHPGTVVVPPPLLPYREAYGPDGLVPTGFYDARRRQWTEKHKPTATWLQFEPPPVLFPCDPVAARVEVRVSGPVGKLSLAGVKRGQVQTLHTWIDPVGTLTYDITDPEVLQWNPQGRLLLRVAGGDPDRPELTAHGTDTSQHASFWQIEGFSLELRARVAFSP</sequence>
<reference evidence="3" key="1">
    <citation type="journal article" date="2020" name="mSystems">
        <title>Genome- and Community-Level Interaction Insights into Carbon Utilization and Element Cycling Functions of Hydrothermarchaeota in Hydrothermal Sediment.</title>
        <authorList>
            <person name="Zhou Z."/>
            <person name="Liu Y."/>
            <person name="Xu W."/>
            <person name="Pan J."/>
            <person name="Luo Z.H."/>
            <person name="Li M."/>
        </authorList>
    </citation>
    <scope>NUCLEOTIDE SEQUENCE [LARGE SCALE GENOMIC DNA]</scope>
    <source>
        <strain evidence="3">SpSt-508</strain>
    </source>
</reference>
<name>A0A7C4QMY7_9PLAN</name>
<feature type="transmembrane region" description="Helical" evidence="2">
    <location>
        <begin position="475"/>
        <end position="497"/>
    </location>
</feature>
<keyword evidence="2" id="KW-0472">Membrane</keyword>
<gene>
    <name evidence="3" type="ORF">ENS64_04990</name>
</gene>
<dbReference type="AlphaFoldDB" id="A0A7C4QMY7"/>
<accession>A0A7C4QMY7</accession>
<protein>
    <submittedName>
        <fullName evidence="3">Uncharacterized protein</fullName>
    </submittedName>
</protein>
<organism evidence="3">
    <name type="scientific">Schlesneria paludicola</name>
    <dbReference type="NCBI Taxonomy" id="360056"/>
    <lineage>
        <taxon>Bacteria</taxon>
        <taxon>Pseudomonadati</taxon>
        <taxon>Planctomycetota</taxon>
        <taxon>Planctomycetia</taxon>
        <taxon>Planctomycetales</taxon>
        <taxon>Planctomycetaceae</taxon>
        <taxon>Schlesneria</taxon>
    </lineage>
</organism>
<evidence type="ECO:0000313" key="3">
    <source>
        <dbReference type="EMBL" id="HGT38604.1"/>
    </source>
</evidence>
<evidence type="ECO:0000256" key="1">
    <source>
        <dbReference type="SAM" id="MobiDB-lite"/>
    </source>
</evidence>